<protein>
    <submittedName>
        <fullName evidence="2">Peptidase M56 family protein</fullName>
    </submittedName>
</protein>
<proteinExistence type="predicted"/>
<accession>A0A558GYL3</accession>
<dbReference type="RefSeq" id="WP_144651007.1">
    <property type="nucleotide sequence ID" value="NZ_VNFK01000009.1"/>
</dbReference>
<name>A0A558GYL3_PAENT</name>
<dbReference type="OrthoDB" id="3786257at2"/>
<keyword evidence="1" id="KW-0812">Transmembrane</keyword>
<feature type="transmembrane region" description="Helical" evidence="1">
    <location>
        <begin position="35"/>
        <end position="61"/>
    </location>
</feature>
<evidence type="ECO:0000256" key="1">
    <source>
        <dbReference type="SAM" id="Phobius"/>
    </source>
</evidence>
<keyword evidence="1" id="KW-1133">Transmembrane helix</keyword>
<keyword evidence="1" id="KW-0472">Membrane</keyword>
<reference evidence="2 3" key="1">
    <citation type="submission" date="2019-07" db="EMBL/GenBank/DDBJ databases">
        <title>Diversity of Bacteria from Kongsfjorden, Arctic.</title>
        <authorList>
            <person name="Yu Y."/>
        </authorList>
    </citation>
    <scope>NUCLEOTIDE SEQUENCE [LARGE SCALE GENOMIC DNA]</scope>
    <source>
        <strain evidence="2 3">SM1928</strain>
    </source>
</reference>
<dbReference type="Proteomes" id="UP000316500">
    <property type="component" value="Unassembled WGS sequence"/>
</dbReference>
<organism evidence="2 3">
    <name type="scientific">Paenarthrobacter nitroguajacolicus</name>
    <name type="common">Arthrobacter nitroguajacolicus</name>
    <dbReference type="NCBI Taxonomy" id="211146"/>
    <lineage>
        <taxon>Bacteria</taxon>
        <taxon>Bacillati</taxon>
        <taxon>Actinomycetota</taxon>
        <taxon>Actinomycetes</taxon>
        <taxon>Micrococcales</taxon>
        <taxon>Micrococcaceae</taxon>
        <taxon>Paenarthrobacter</taxon>
    </lineage>
</organism>
<gene>
    <name evidence="2" type="ORF">FQP90_12820</name>
</gene>
<dbReference type="EMBL" id="VNFK01000009">
    <property type="protein sequence ID" value="TVU61949.1"/>
    <property type="molecule type" value="Genomic_DNA"/>
</dbReference>
<dbReference type="AlphaFoldDB" id="A0A558GYL3"/>
<evidence type="ECO:0000313" key="2">
    <source>
        <dbReference type="EMBL" id="TVU61949.1"/>
    </source>
</evidence>
<comment type="caution">
    <text evidence="2">The sequence shown here is derived from an EMBL/GenBank/DDBJ whole genome shotgun (WGS) entry which is preliminary data.</text>
</comment>
<sequence>MNDVRIDPQFDQALREVLLAQVRTSSKPQNQKRRWLLFAGALAGAGMLGGVGAAAAGFFTLPGVPTTTVLSSPSTAAYSGTATADLGPAPEGATGIEVELTCLTVGKFTFPDGANLTCSSADLGTHGAWSKYVVPLGPSIQGVTIMTDSGNRWQISAKYISQVATEWEVNAKGETYGVEVPGRGTPDLLAVIATNGAKGYAYSDQMKGTDPADPEEAAKNLAKPQREIPVFLSDGTTQVGVFMAQG</sequence>
<evidence type="ECO:0000313" key="3">
    <source>
        <dbReference type="Proteomes" id="UP000316500"/>
    </source>
</evidence>